<dbReference type="InterPro" id="IPR023577">
    <property type="entry name" value="CYTH_domain"/>
</dbReference>
<dbReference type="Proteomes" id="UP000273143">
    <property type="component" value="Chromosome"/>
</dbReference>
<dbReference type="PROSITE" id="PS51707">
    <property type="entry name" value="CYTH"/>
    <property type="match status" value="1"/>
</dbReference>
<reference evidence="3" key="1">
    <citation type="submission" date="2018-06" db="EMBL/GenBank/DDBJ databases">
        <title>Complete genome of Pseudomonas insecticola strain QZS01.</title>
        <authorList>
            <person name="Wang J."/>
            <person name="Su Q."/>
        </authorList>
    </citation>
    <scope>NUCLEOTIDE SEQUENCE [LARGE SCALE GENOMIC DNA]</scope>
    <source>
        <strain evidence="3">QZS01</strain>
    </source>
</reference>
<protein>
    <submittedName>
        <fullName evidence="2">CYTH domain-containing protein</fullName>
    </submittedName>
</protein>
<dbReference type="RefSeq" id="WP_127164508.1">
    <property type="nucleotide sequence ID" value="NZ_CP029822.1"/>
</dbReference>
<dbReference type="GO" id="GO:0046872">
    <property type="term" value="F:metal ion binding"/>
    <property type="evidence" value="ECO:0007669"/>
    <property type="project" value="TreeGrafter"/>
</dbReference>
<feature type="domain" description="CYTH" evidence="1">
    <location>
        <begin position="8"/>
        <end position="213"/>
    </location>
</feature>
<dbReference type="InterPro" id="IPR033469">
    <property type="entry name" value="CYTH-like_dom_sf"/>
</dbReference>
<proteinExistence type="predicted"/>
<dbReference type="EMBL" id="CP029822">
    <property type="protein sequence ID" value="AZS51819.1"/>
    <property type="molecule type" value="Genomic_DNA"/>
</dbReference>
<dbReference type="PANTHER" id="PTHR39569:SF1">
    <property type="entry name" value="INORGANIC TRIPHOSPHATASE"/>
    <property type="match status" value="1"/>
</dbReference>
<keyword evidence="3" id="KW-1185">Reference proteome</keyword>
<dbReference type="InterPro" id="IPR039013">
    <property type="entry name" value="YgiF"/>
</dbReference>
<evidence type="ECO:0000313" key="3">
    <source>
        <dbReference type="Proteomes" id="UP000273143"/>
    </source>
</evidence>
<evidence type="ECO:0000313" key="2">
    <source>
        <dbReference type="EMBL" id="AZS51819.1"/>
    </source>
</evidence>
<dbReference type="SMART" id="SM01118">
    <property type="entry name" value="CYTH"/>
    <property type="match status" value="1"/>
</dbReference>
<gene>
    <name evidence="2" type="ORF">DM558_14050</name>
</gene>
<sequence length="328" mass="37989">MPSQDNSLREIEIKLSAKEKTLEKIVNNPVFNRYGNAIWQQKKLLNQYIDSADYQLTKANVALRVRKDGEQYIQTLKSKGNSVGGFSARDEFDWYLNSSQLDRSLLVSPYWPEKLHGFDKSSLMTIFSTDFVRQYAQFIWDVDGEQALIEVAVDQGTVKALHQQTGICELELELKSGNANTMLNFAIELASRFPLIPSNLSKAERGYRLINPDVYKKIMVGVPLVEGSFDDRVKYYLAASQYYWESYNWQPEPARLVSWVEALQNLCTLLKKQNIEELISLLEPMLLDWKQIIEVDSKEWHKKVFEESDCTRLGVFLLSASRWLLNRH</sequence>
<dbReference type="Pfam" id="PF01928">
    <property type="entry name" value="CYTH"/>
    <property type="match status" value="1"/>
</dbReference>
<dbReference type="KEGG" id="emo:DM558_14050"/>
<dbReference type="GO" id="GO:0050355">
    <property type="term" value="F:inorganic triphosphate phosphatase activity"/>
    <property type="evidence" value="ECO:0007669"/>
    <property type="project" value="InterPro"/>
</dbReference>
<dbReference type="SUPFAM" id="SSF55154">
    <property type="entry name" value="CYTH-like phosphatases"/>
    <property type="match status" value="1"/>
</dbReference>
<dbReference type="PANTHER" id="PTHR39569">
    <property type="entry name" value="INORGANIC TRIPHOSPHATASE"/>
    <property type="match status" value="1"/>
</dbReference>
<dbReference type="CDD" id="cd07756">
    <property type="entry name" value="CYTH-like_Pase_CHAD"/>
    <property type="match status" value="1"/>
</dbReference>
<dbReference type="AlphaFoldDB" id="A0A3Q9JL23"/>
<dbReference type="Gene3D" id="2.40.320.10">
    <property type="entry name" value="Hypothetical Protein Pfu-838710-001"/>
    <property type="match status" value="1"/>
</dbReference>
<organism evidence="2 3">
    <name type="scientific">Entomomonas moraniae</name>
    <dbReference type="NCBI Taxonomy" id="2213226"/>
    <lineage>
        <taxon>Bacteria</taxon>
        <taxon>Pseudomonadati</taxon>
        <taxon>Pseudomonadota</taxon>
        <taxon>Gammaproteobacteria</taxon>
        <taxon>Pseudomonadales</taxon>
        <taxon>Pseudomonadaceae</taxon>
        <taxon>Entomomonas</taxon>
    </lineage>
</organism>
<name>A0A3Q9JL23_9GAMM</name>
<accession>A0A3Q9JL23</accession>
<evidence type="ECO:0000259" key="1">
    <source>
        <dbReference type="PROSITE" id="PS51707"/>
    </source>
</evidence>